<dbReference type="Gene3D" id="3.40.50.1110">
    <property type="entry name" value="SGNH hydrolase"/>
    <property type="match status" value="1"/>
</dbReference>
<dbReference type="SUPFAM" id="SSF52266">
    <property type="entry name" value="SGNH hydrolase"/>
    <property type="match status" value="1"/>
</dbReference>
<proteinExistence type="predicted"/>
<sequence>MRLIAFGDSLVAGAGDPDHLGWVGRAVAGRRAITLYNMGVRRETSADIATRWRAEALPRMADDEPMRIVFSFGANDCHPVGGAPRLGQAESLKNAQAMLSAAAVLCPVLLVGPPPMADPGVSARLEGLNENLKMLASRLKVPFIDVFQPLMADGLWRAEAIAWDGAHPGAGGYQRMADLVSAHPAWRSFTLAGEDSST</sequence>
<name>A0ABV2EHI7_9CAUL</name>
<gene>
    <name evidence="2" type="ORF">ABID41_001593</name>
</gene>
<dbReference type="InterPro" id="IPR051532">
    <property type="entry name" value="Ester_Hydrolysis_Enzymes"/>
</dbReference>
<dbReference type="InterPro" id="IPR036514">
    <property type="entry name" value="SGNH_hydro_sf"/>
</dbReference>
<keyword evidence="3" id="KW-1185">Reference proteome</keyword>
<dbReference type="PANTHER" id="PTHR30383:SF5">
    <property type="entry name" value="SGNH HYDROLASE-TYPE ESTERASE DOMAIN-CONTAINING PROTEIN"/>
    <property type="match status" value="1"/>
</dbReference>
<dbReference type="Pfam" id="PF13472">
    <property type="entry name" value="Lipase_GDSL_2"/>
    <property type="match status" value="1"/>
</dbReference>
<dbReference type="PANTHER" id="PTHR30383">
    <property type="entry name" value="THIOESTERASE 1/PROTEASE 1/LYSOPHOSPHOLIPASE L1"/>
    <property type="match status" value="1"/>
</dbReference>
<evidence type="ECO:0000313" key="2">
    <source>
        <dbReference type="EMBL" id="MET3526498.1"/>
    </source>
</evidence>
<protein>
    <submittedName>
        <fullName evidence="2">Lysophospholipase L1-like esterase</fullName>
    </submittedName>
</protein>
<dbReference type="InterPro" id="IPR013830">
    <property type="entry name" value="SGNH_hydro"/>
</dbReference>
<evidence type="ECO:0000259" key="1">
    <source>
        <dbReference type="Pfam" id="PF13472"/>
    </source>
</evidence>
<dbReference type="EMBL" id="JBEPLU010000001">
    <property type="protein sequence ID" value="MET3526498.1"/>
    <property type="molecule type" value="Genomic_DNA"/>
</dbReference>
<accession>A0ABV2EHI7</accession>
<dbReference type="Proteomes" id="UP001549110">
    <property type="component" value="Unassembled WGS sequence"/>
</dbReference>
<evidence type="ECO:0000313" key="3">
    <source>
        <dbReference type="Proteomes" id="UP001549110"/>
    </source>
</evidence>
<dbReference type="RefSeq" id="WP_331932372.1">
    <property type="nucleotide sequence ID" value="NZ_JBEPLU010000001.1"/>
</dbReference>
<feature type="domain" description="SGNH hydrolase-type esterase" evidence="1">
    <location>
        <begin position="5"/>
        <end position="175"/>
    </location>
</feature>
<reference evidence="2 3" key="1">
    <citation type="submission" date="2024-06" db="EMBL/GenBank/DDBJ databases">
        <title>Genomic Encyclopedia of Type Strains, Phase IV (KMG-IV): sequencing the most valuable type-strain genomes for metagenomic binning, comparative biology and taxonomic classification.</title>
        <authorList>
            <person name="Goeker M."/>
        </authorList>
    </citation>
    <scope>NUCLEOTIDE SEQUENCE [LARGE SCALE GENOMIC DNA]</scope>
    <source>
        <strain evidence="2 3">DSM 17809</strain>
    </source>
</reference>
<comment type="caution">
    <text evidence="2">The sequence shown here is derived from an EMBL/GenBank/DDBJ whole genome shotgun (WGS) entry which is preliminary data.</text>
</comment>
<organism evidence="2 3">
    <name type="scientific">Phenylobacterium koreense</name>
    <dbReference type="NCBI Taxonomy" id="266125"/>
    <lineage>
        <taxon>Bacteria</taxon>
        <taxon>Pseudomonadati</taxon>
        <taxon>Pseudomonadota</taxon>
        <taxon>Alphaproteobacteria</taxon>
        <taxon>Caulobacterales</taxon>
        <taxon>Caulobacteraceae</taxon>
        <taxon>Phenylobacterium</taxon>
    </lineage>
</organism>